<dbReference type="PANTHER" id="PTHR35807:SF1">
    <property type="entry name" value="TRANSCRIPTIONAL REGULATOR REDD"/>
    <property type="match status" value="1"/>
</dbReference>
<dbReference type="CDD" id="cd15831">
    <property type="entry name" value="BTAD"/>
    <property type="match status" value="1"/>
</dbReference>
<evidence type="ECO:0000313" key="8">
    <source>
        <dbReference type="EMBL" id="MDP9862354.1"/>
    </source>
</evidence>
<keyword evidence="2" id="KW-0805">Transcription regulation</keyword>
<feature type="compositionally biased region" description="Polar residues" evidence="6">
    <location>
        <begin position="880"/>
        <end position="892"/>
    </location>
</feature>
<dbReference type="InterPro" id="IPR005158">
    <property type="entry name" value="BTAD"/>
</dbReference>
<dbReference type="SUPFAM" id="SSF52540">
    <property type="entry name" value="P-loop containing nucleoside triphosphate hydrolases"/>
    <property type="match status" value="1"/>
</dbReference>
<organism evidence="8 9">
    <name type="scientific">Streptosporangium brasiliense</name>
    <dbReference type="NCBI Taxonomy" id="47480"/>
    <lineage>
        <taxon>Bacteria</taxon>
        <taxon>Bacillati</taxon>
        <taxon>Actinomycetota</taxon>
        <taxon>Actinomycetes</taxon>
        <taxon>Streptosporangiales</taxon>
        <taxon>Streptosporangiaceae</taxon>
        <taxon>Streptosporangium</taxon>
    </lineage>
</organism>
<evidence type="ECO:0000256" key="2">
    <source>
        <dbReference type="ARBA" id="ARBA00023015"/>
    </source>
</evidence>
<feature type="domain" description="OmpR/PhoB-type" evidence="7">
    <location>
        <begin position="1"/>
        <end position="100"/>
    </location>
</feature>
<keyword evidence="4" id="KW-0804">Transcription</keyword>
<dbReference type="InterPro" id="IPR027417">
    <property type="entry name" value="P-loop_NTPase"/>
</dbReference>
<feature type="DNA-binding region" description="OmpR/PhoB-type" evidence="5">
    <location>
        <begin position="1"/>
        <end position="100"/>
    </location>
</feature>
<sequence>MTGIRFRLLGPLRVWRGETEVRIGSDKQRAVLALLLLRAGSPVRRQEIIDTLWGDDTPESVVNLVQTYVGRLRRQVDPGRGASSATTWLKGMGAAYVVQLGRCDVDLVRFRAGVAGARSAAAPEESLALLIAALQMWNGPCLADLDHVLRGHPWVRAIEHERIDALLEAARIAQRLGRSADVVPQLRAVAAAEPLNEAVHTSLVLALAASGMQAEALAEYGLIRLRLAEELGVDPGSQLREAYFQVLRQEPRYEGADPAGAPRPSLLPADIADFTGREKLVEQLSALIADRRPGPIPVSTITGRAGVGKTTLAVHLAHRMSGDFPGGQLYADLRGSDEQPADPSRVLSRFLRSLGVCDPVIPEDPDERAELYRTRLAGRRVLVVLDDAADQAQVRPLLPGSPSCSVIVTSRSRTAGWPGAHAVDLDLLEPHHAGDLLALIVGEERVAPEPEAATELVRLCGRLPLAIRIAATRLAARPHWTLARMASRMADERRGLDELSDVRATLALGYRRLDGPAQRALRLLGLLDLPTFAPWLAAGVLETSTEAAEDLIDALADAYLLDLAGADAGGRPRYRFHELVRRYARELALREESEVTVRTVVTRALATLLALAQDADGRLPHTVRAPVQGRSPRWPPPAAIRETLLADPLAWFDSERPCLAAAVRQASELGHDELAWELAAATLNAAITRTPWAESGATHRSALLACRATGNRRGEAVTLRGLGELDHRQGRQRECLDTLGLARALFAEIGDVPGEADTAARLDALRRPGRDGPAERAPRGRSGRATAAQEARPPRRRPSTPATSPASPASRPTPPSRRAVPSEESALPAAAAGATDGAAPVAEAAADGLAETAPWPSPSAEAGVSFSTGAGRSGSEPSALGSSAHFTTSPPV</sequence>
<name>A0ABT9R0L3_9ACTN</name>
<dbReference type="PROSITE" id="PS51755">
    <property type="entry name" value="OMPR_PHOB"/>
    <property type="match status" value="1"/>
</dbReference>
<evidence type="ECO:0000256" key="1">
    <source>
        <dbReference type="ARBA" id="ARBA00005820"/>
    </source>
</evidence>
<dbReference type="Proteomes" id="UP001230426">
    <property type="component" value="Unassembled WGS sequence"/>
</dbReference>
<dbReference type="PANTHER" id="PTHR35807">
    <property type="entry name" value="TRANSCRIPTIONAL REGULATOR REDD-RELATED"/>
    <property type="match status" value="1"/>
</dbReference>
<keyword evidence="9" id="KW-1185">Reference proteome</keyword>
<dbReference type="Gene3D" id="1.25.40.10">
    <property type="entry name" value="Tetratricopeptide repeat domain"/>
    <property type="match status" value="2"/>
</dbReference>
<comment type="caution">
    <text evidence="8">The sequence shown here is derived from an EMBL/GenBank/DDBJ whole genome shotgun (WGS) entry which is preliminary data.</text>
</comment>
<dbReference type="SMART" id="SM01043">
    <property type="entry name" value="BTAD"/>
    <property type="match status" value="1"/>
</dbReference>
<dbReference type="Gene3D" id="3.40.50.300">
    <property type="entry name" value="P-loop containing nucleotide triphosphate hydrolases"/>
    <property type="match status" value="1"/>
</dbReference>
<dbReference type="InterPro" id="IPR036388">
    <property type="entry name" value="WH-like_DNA-bd_sf"/>
</dbReference>
<dbReference type="SMART" id="SM00862">
    <property type="entry name" value="Trans_reg_C"/>
    <property type="match status" value="1"/>
</dbReference>
<dbReference type="SUPFAM" id="SSF46894">
    <property type="entry name" value="C-terminal effector domain of the bipartite response regulators"/>
    <property type="match status" value="1"/>
</dbReference>
<feature type="compositionally biased region" description="Low complexity" evidence="6">
    <location>
        <begin position="799"/>
        <end position="854"/>
    </location>
</feature>
<evidence type="ECO:0000256" key="4">
    <source>
        <dbReference type="ARBA" id="ARBA00023163"/>
    </source>
</evidence>
<dbReference type="InterPro" id="IPR051677">
    <property type="entry name" value="AfsR-DnrI-RedD_regulator"/>
</dbReference>
<dbReference type="InterPro" id="IPR001867">
    <property type="entry name" value="OmpR/PhoB-type_DNA-bd"/>
</dbReference>
<proteinExistence type="inferred from homology"/>
<dbReference type="SUPFAM" id="SSF48452">
    <property type="entry name" value="TPR-like"/>
    <property type="match status" value="1"/>
</dbReference>
<protein>
    <submittedName>
        <fullName evidence="8">DNA-binding SARP family transcriptional activator</fullName>
    </submittedName>
</protein>
<evidence type="ECO:0000256" key="3">
    <source>
        <dbReference type="ARBA" id="ARBA00023125"/>
    </source>
</evidence>
<dbReference type="PRINTS" id="PR00364">
    <property type="entry name" value="DISEASERSIST"/>
</dbReference>
<evidence type="ECO:0000256" key="5">
    <source>
        <dbReference type="PROSITE-ProRule" id="PRU01091"/>
    </source>
</evidence>
<dbReference type="InterPro" id="IPR002182">
    <property type="entry name" value="NB-ARC"/>
</dbReference>
<dbReference type="GO" id="GO:0003677">
    <property type="term" value="F:DNA binding"/>
    <property type="evidence" value="ECO:0007669"/>
    <property type="project" value="UniProtKB-KW"/>
</dbReference>
<dbReference type="Pfam" id="PF00486">
    <property type="entry name" value="Trans_reg_C"/>
    <property type="match status" value="1"/>
</dbReference>
<reference evidence="8 9" key="1">
    <citation type="submission" date="2023-07" db="EMBL/GenBank/DDBJ databases">
        <title>Sequencing the genomes of 1000 actinobacteria strains.</title>
        <authorList>
            <person name="Klenk H.-P."/>
        </authorList>
    </citation>
    <scope>NUCLEOTIDE SEQUENCE [LARGE SCALE GENOMIC DNA]</scope>
    <source>
        <strain evidence="8 9">DSM 44109</strain>
    </source>
</reference>
<dbReference type="InterPro" id="IPR016032">
    <property type="entry name" value="Sig_transdc_resp-reg_C-effctor"/>
</dbReference>
<dbReference type="Pfam" id="PF03704">
    <property type="entry name" value="BTAD"/>
    <property type="match status" value="1"/>
</dbReference>
<dbReference type="InterPro" id="IPR011990">
    <property type="entry name" value="TPR-like_helical_dom_sf"/>
</dbReference>
<dbReference type="Pfam" id="PF00931">
    <property type="entry name" value="NB-ARC"/>
    <property type="match status" value="1"/>
</dbReference>
<gene>
    <name evidence="8" type="ORF">J2S55_001613</name>
</gene>
<evidence type="ECO:0000256" key="6">
    <source>
        <dbReference type="SAM" id="MobiDB-lite"/>
    </source>
</evidence>
<evidence type="ECO:0000313" key="9">
    <source>
        <dbReference type="Proteomes" id="UP001230426"/>
    </source>
</evidence>
<feature type="region of interest" description="Disordered" evidence="6">
    <location>
        <begin position="762"/>
        <end position="892"/>
    </location>
</feature>
<dbReference type="Gene3D" id="1.10.10.10">
    <property type="entry name" value="Winged helix-like DNA-binding domain superfamily/Winged helix DNA-binding domain"/>
    <property type="match status" value="1"/>
</dbReference>
<dbReference type="EMBL" id="JAUSRB010000001">
    <property type="protein sequence ID" value="MDP9862354.1"/>
    <property type="molecule type" value="Genomic_DNA"/>
</dbReference>
<comment type="similarity">
    <text evidence="1">Belongs to the AfsR/DnrI/RedD regulatory family.</text>
</comment>
<accession>A0ABT9R0L3</accession>
<keyword evidence="3 5" id="KW-0238">DNA-binding</keyword>
<evidence type="ECO:0000259" key="7">
    <source>
        <dbReference type="PROSITE" id="PS51755"/>
    </source>
</evidence>
<feature type="compositionally biased region" description="Basic and acidic residues" evidence="6">
    <location>
        <begin position="762"/>
        <end position="778"/>
    </location>
</feature>